<evidence type="ECO:0000256" key="1">
    <source>
        <dbReference type="SAM" id="MobiDB-lite"/>
    </source>
</evidence>
<keyword evidence="4" id="KW-1185">Reference proteome</keyword>
<sequence>MQKKLMGAVAVAAVAALAASSAAMAGPPASKGSKARQATVVQPGVQVAIDPATGRVRAPTAAERQALANTRMTSSRSTGSVAGQRPRNESEALSTLRVHRKGRINMSVQVPENQFNYLTAQRNADGSISIRHEGDADHDAAPQEVTQ</sequence>
<dbReference type="EMBL" id="JBHRYA010000001">
    <property type="protein sequence ID" value="MFC3714851.1"/>
    <property type="molecule type" value="Genomic_DNA"/>
</dbReference>
<dbReference type="Proteomes" id="UP001595705">
    <property type="component" value="Unassembled WGS sequence"/>
</dbReference>
<protein>
    <submittedName>
        <fullName evidence="3">Post-PEP-CTERM-1 domain-containing protein</fullName>
    </submittedName>
</protein>
<feature type="signal peptide" evidence="2">
    <location>
        <begin position="1"/>
        <end position="25"/>
    </location>
</feature>
<feature type="compositionally biased region" description="Polar residues" evidence="1">
    <location>
        <begin position="67"/>
        <end position="81"/>
    </location>
</feature>
<dbReference type="RefSeq" id="WP_386741815.1">
    <property type="nucleotide sequence ID" value="NZ_JBHRYA010000001.1"/>
</dbReference>
<feature type="chain" id="PRO_5046438082" evidence="2">
    <location>
        <begin position="26"/>
        <end position="147"/>
    </location>
</feature>
<evidence type="ECO:0000256" key="2">
    <source>
        <dbReference type="SAM" id="SignalP"/>
    </source>
</evidence>
<keyword evidence="2" id="KW-0732">Signal</keyword>
<accession>A0ABV7XGC3</accession>
<name>A0ABV7XGC3_9GAMM</name>
<reference evidence="4" key="1">
    <citation type="journal article" date="2019" name="Int. J. Syst. Evol. Microbiol.">
        <title>The Global Catalogue of Microorganisms (GCM) 10K type strain sequencing project: providing services to taxonomists for standard genome sequencing and annotation.</title>
        <authorList>
            <consortium name="The Broad Institute Genomics Platform"/>
            <consortium name="The Broad Institute Genome Sequencing Center for Infectious Disease"/>
            <person name="Wu L."/>
            <person name="Ma J."/>
        </authorList>
    </citation>
    <scope>NUCLEOTIDE SEQUENCE [LARGE SCALE GENOMIC DNA]</scope>
    <source>
        <strain evidence="4">KCTC 42441</strain>
    </source>
</reference>
<gene>
    <name evidence="3" type="ORF">ACFONC_01595</name>
</gene>
<organism evidence="3 4">
    <name type="scientific">Luteimonas soli</name>
    <dbReference type="NCBI Taxonomy" id="1648966"/>
    <lineage>
        <taxon>Bacteria</taxon>
        <taxon>Pseudomonadati</taxon>
        <taxon>Pseudomonadota</taxon>
        <taxon>Gammaproteobacteria</taxon>
        <taxon>Lysobacterales</taxon>
        <taxon>Lysobacteraceae</taxon>
        <taxon>Luteimonas</taxon>
    </lineage>
</organism>
<feature type="region of interest" description="Disordered" evidence="1">
    <location>
        <begin position="65"/>
        <end position="94"/>
    </location>
</feature>
<evidence type="ECO:0000313" key="4">
    <source>
        <dbReference type="Proteomes" id="UP001595705"/>
    </source>
</evidence>
<comment type="caution">
    <text evidence="3">The sequence shown here is derived from an EMBL/GenBank/DDBJ whole genome shotgun (WGS) entry which is preliminary data.</text>
</comment>
<dbReference type="NCBIfam" id="NF047450">
    <property type="entry name" value="post-PEP-CTERM_1"/>
    <property type="match status" value="1"/>
</dbReference>
<evidence type="ECO:0000313" key="3">
    <source>
        <dbReference type="EMBL" id="MFC3714851.1"/>
    </source>
</evidence>
<proteinExistence type="predicted"/>